<dbReference type="KEGG" id="pcm:AY601_3143"/>
<dbReference type="RefSeq" id="WP_068402666.1">
    <property type="nucleotide sequence ID" value="NZ_CP014504.1"/>
</dbReference>
<name>A0A127VFA9_9SPHI</name>
<evidence type="ECO:0000313" key="1">
    <source>
        <dbReference type="EMBL" id="AMQ00015.1"/>
    </source>
</evidence>
<sequence length="237" mass="27753">MQLYPIKKNLFISVLTFLILGFSISFACAQKKFDYNYKTSNSEVKKINNDASKILSQINIGKVEESALISVKKDLKRVIHLDPDYKRSYLNLLDCIKSLNEKPYSAKIGFQKEQIDICSTWLARHPDDQDMRIKRGILYEKNKEIVLSDKDYEMVKNYLGKLNIKCVTGMSEQEIQDNASYSLLFFVVREREKGLKLISDFKKIYPNNARVNFMYKVIADNNREEYIFETKTRSISY</sequence>
<keyword evidence="2" id="KW-1185">Reference proteome</keyword>
<gene>
    <name evidence="1" type="ORF">AY601_3143</name>
</gene>
<reference evidence="1 2" key="1">
    <citation type="submission" date="2016-03" db="EMBL/GenBank/DDBJ databases">
        <title>Complete genome sequence of Pedobacter cryoconitis PAMC 27485.</title>
        <authorList>
            <person name="Lee J."/>
            <person name="Kim O.-S."/>
        </authorList>
    </citation>
    <scope>NUCLEOTIDE SEQUENCE [LARGE SCALE GENOMIC DNA]</scope>
    <source>
        <strain evidence="1 2">PAMC 27485</strain>
    </source>
</reference>
<evidence type="ECO:0008006" key="3">
    <source>
        <dbReference type="Google" id="ProtNLM"/>
    </source>
</evidence>
<dbReference type="OrthoDB" id="9814944at2"/>
<dbReference type="PROSITE" id="PS51257">
    <property type="entry name" value="PROKAR_LIPOPROTEIN"/>
    <property type="match status" value="1"/>
</dbReference>
<dbReference type="EMBL" id="CP014504">
    <property type="protein sequence ID" value="AMQ00015.1"/>
    <property type="molecule type" value="Genomic_DNA"/>
</dbReference>
<protein>
    <recommendedName>
        <fullName evidence="3">Lipoprotein</fullName>
    </recommendedName>
</protein>
<evidence type="ECO:0000313" key="2">
    <source>
        <dbReference type="Proteomes" id="UP000071561"/>
    </source>
</evidence>
<dbReference type="PATRIC" id="fig|188932.3.peg.3275"/>
<dbReference type="Proteomes" id="UP000071561">
    <property type="component" value="Chromosome"/>
</dbReference>
<proteinExistence type="predicted"/>
<accession>A0A127VFA9</accession>
<organism evidence="1 2">
    <name type="scientific">Pedobacter cryoconitis</name>
    <dbReference type="NCBI Taxonomy" id="188932"/>
    <lineage>
        <taxon>Bacteria</taxon>
        <taxon>Pseudomonadati</taxon>
        <taxon>Bacteroidota</taxon>
        <taxon>Sphingobacteriia</taxon>
        <taxon>Sphingobacteriales</taxon>
        <taxon>Sphingobacteriaceae</taxon>
        <taxon>Pedobacter</taxon>
    </lineage>
</organism>
<dbReference type="AlphaFoldDB" id="A0A127VFA9"/>